<dbReference type="GO" id="GO:0006260">
    <property type="term" value="P:DNA replication"/>
    <property type="evidence" value="ECO:0007669"/>
    <property type="project" value="UniProtKB-KW"/>
</dbReference>
<dbReference type="InterPro" id="IPR036185">
    <property type="entry name" value="DNA_heli_DnaB-like_N_sf"/>
</dbReference>
<evidence type="ECO:0000256" key="4">
    <source>
        <dbReference type="ARBA" id="ARBA00022801"/>
    </source>
</evidence>
<dbReference type="AlphaFoldDB" id="A0AAD0HNK7"/>
<dbReference type="EC" id="5.6.2.3" evidence="9"/>
<dbReference type="GO" id="GO:0005829">
    <property type="term" value="C:cytosol"/>
    <property type="evidence" value="ECO:0007669"/>
    <property type="project" value="TreeGrafter"/>
</dbReference>
<keyword evidence="5" id="KW-0347">Helicase</keyword>
<dbReference type="Proteomes" id="UP000264960">
    <property type="component" value="Chromosome"/>
</dbReference>
<evidence type="ECO:0000256" key="10">
    <source>
        <dbReference type="ARBA" id="ARBA00048954"/>
    </source>
</evidence>
<dbReference type="GO" id="GO:0016787">
    <property type="term" value="F:hydrolase activity"/>
    <property type="evidence" value="ECO:0007669"/>
    <property type="project" value="UniProtKB-KW"/>
</dbReference>
<gene>
    <name evidence="13" type="ORF">C5695_10500</name>
</gene>
<dbReference type="Gene3D" id="1.10.860.10">
    <property type="entry name" value="DNAb Helicase, Chain A"/>
    <property type="match status" value="1"/>
</dbReference>
<keyword evidence="8" id="KW-0413">Isomerase</keyword>
<dbReference type="InterPro" id="IPR007693">
    <property type="entry name" value="DNA_helicase_DnaB-like_N"/>
</dbReference>
<evidence type="ECO:0000256" key="2">
    <source>
        <dbReference type="ARBA" id="ARBA00022705"/>
    </source>
</evidence>
<keyword evidence="3" id="KW-0547">Nucleotide-binding</keyword>
<dbReference type="InterPro" id="IPR027417">
    <property type="entry name" value="P-loop_NTPase"/>
</dbReference>
<dbReference type="PANTHER" id="PTHR30153">
    <property type="entry name" value="REPLICATIVE DNA HELICASE DNAB"/>
    <property type="match status" value="1"/>
</dbReference>
<comment type="catalytic activity">
    <reaction evidence="10">
        <text>ATP + H2O = ADP + phosphate + H(+)</text>
        <dbReference type="Rhea" id="RHEA:13065"/>
        <dbReference type="ChEBI" id="CHEBI:15377"/>
        <dbReference type="ChEBI" id="CHEBI:15378"/>
        <dbReference type="ChEBI" id="CHEBI:30616"/>
        <dbReference type="ChEBI" id="CHEBI:43474"/>
        <dbReference type="ChEBI" id="CHEBI:456216"/>
        <dbReference type="EC" id="5.6.2.3"/>
    </reaction>
</comment>
<evidence type="ECO:0000313" key="13">
    <source>
        <dbReference type="EMBL" id="AVM24244.1"/>
    </source>
</evidence>
<sequence length="507" mass="58053">MLQDKQTIMQVLGCILKDPSIVAESSKYKLVPEDFPEKFHRIIFSVMRNLQRQGVEDLNLIEIVGYLQEYPTQYKVFEDANGDEYIEKVQEFPSLENFDYYYEKLKKFSLLREMQGIGFDISGIYDDTLIDPKEQEEMQSNFDSTSVEEILRIYENNIVEIKEKFKESSDSSSIQGGEGVNKLLERIKKSPEIGAPMNSEMLTSLFRGSRLKKFYLRSGTTGVGKTRNMVADACVLSATMLYDTKKEQWIENKWGKHSNVTSTEMLQEELQTIALAFISDVNEEKIQLNNMSEDEEARVIKAAKILSDSPIWFDYLPDFNIQEIERTIERNVVKNRVQYYFYDYIHTSVSIFAEMAKGSGIKLREDQVLLVISDKLKTLANKYGIFLSSATQLNGEWKEAWKKGEVIDGQYLSGSKAVANKIDAGMIILPLSNKEKKAVEKIMTASGSFGGREPNFVVHVYKNRGNRHVNVKVFTYINMGTMRIKDCFVTNVDNEIVNVDKLVIQAG</sequence>
<evidence type="ECO:0000256" key="6">
    <source>
        <dbReference type="ARBA" id="ARBA00022840"/>
    </source>
</evidence>
<evidence type="ECO:0000256" key="9">
    <source>
        <dbReference type="ARBA" id="ARBA00044969"/>
    </source>
</evidence>
<protein>
    <recommendedName>
        <fullName evidence="9">DNA 5'-3' helicase</fullName>
        <ecNumber evidence="9">5.6.2.3</ecNumber>
    </recommendedName>
</protein>
<dbReference type="SUPFAM" id="SSF48024">
    <property type="entry name" value="N-terminal domain of DnaB helicase"/>
    <property type="match status" value="1"/>
</dbReference>
<dbReference type="RefSeq" id="WP_117730675.1">
    <property type="nucleotide sequence ID" value="NZ_CP027116.1"/>
</dbReference>
<proteinExistence type="inferred from homology"/>
<evidence type="ECO:0000259" key="12">
    <source>
        <dbReference type="Pfam" id="PF03796"/>
    </source>
</evidence>
<feature type="domain" description="DNA helicase DnaB-like N-terminal" evidence="11">
    <location>
        <begin position="10"/>
        <end position="106"/>
    </location>
</feature>
<keyword evidence="7" id="KW-0238">DNA-binding</keyword>
<evidence type="ECO:0000256" key="3">
    <source>
        <dbReference type="ARBA" id="ARBA00022741"/>
    </source>
</evidence>
<feature type="domain" description="SF4 helicase" evidence="12">
    <location>
        <begin position="201"/>
        <end position="400"/>
    </location>
</feature>
<evidence type="ECO:0000256" key="1">
    <source>
        <dbReference type="ARBA" id="ARBA00008428"/>
    </source>
</evidence>
<dbReference type="InterPro" id="IPR007694">
    <property type="entry name" value="DNA_helicase_DnaB-like_C"/>
</dbReference>
<evidence type="ECO:0000256" key="5">
    <source>
        <dbReference type="ARBA" id="ARBA00022806"/>
    </source>
</evidence>
<evidence type="ECO:0000256" key="7">
    <source>
        <dbReference type="ARBA" id="ARBA00023125"/>
    </source>
</evidence>
<dbReference type="GO" id="GO:0003677">
    <property type="term" value="F:DNA binding"/>
    <property type="evidence" value="ECO:0007669"/>
    <property type="project" value="UniProtKB-KW"/>
</dbReference>
<evidence type="ECO:0000313" key="14">
    <source>
        <dbReference type="Proteomes" id="UP000264960"/>
    </source>
</evidence>
<evidence type="ECO:0000256" key="8">
    <source>
        <dbReference type="ARBA" id="ARBA00023235"/>
    </source>
</evidence>
<keyword evidence="4" id="KW-0378">Hydrolase</keyword>
<organism evidence="13 14">
    <name type="scientific">Bacillus pumilus</name>
    <name type="common">Bacillus mesentericus</name>
    <dbReference type="NCBI Taxonomy" id="1408"/>
    <lineage>
        <taxon>Bacteria</taxon>
        <taxon>Bacillati</taxon>
        <taxon>Bacillota</taxon>
        <taxon>Bacilli</taxon>
        <taxon>Bacillales</taxon>
        <taxon>Bacillaceae</taxon>
        <taxon>Bacillus</taxon>
    </lineage>
</organism>
<dbReference type="EMBL" id="CP027116">
    <property type="protein sequence ID" value="AVM24244.1"/>
    <property type="molecule type" value="Genomic_DNA"/>
</dbReference>
<dbReference type="PANTHER" id="PTHR30153:SF2">
    <property type="entry name" value="REPLICATIVE DNA HELICASE"/>
    <property type="match status" value="1"/>
</dbReference>
<name>A0AAD0HNK7_BACPU</name>
<dbReference type="Gene3D" id="3.40.50.300">
    <property type="entry name" value="P-loop containing nucleotide triphosphate hydrolases"/>
    <property type="match status" value="1"/>
</dbReference>
<comment type="similarity">
    <text evidence="1">Belongs to the helicase family. DnaB subfamily.</text>
</comment>
<accession>A0AAD0HNK7</accession>
<dbReference type="Pfam" id="PF00772">
    <property type="entry name" value="DnaB"/>
    <property type="match status" value="1"/>
</dbReference>
<reference evidence="13 14" key="1">
    <citation type="submission" date="2018-02" db="EMBL/GenBank/DDBJ databases">
        <title>The complete genome of two Bacillus pumilus strains from Cuatro Cienegas, Coahuila, Mexico.</title>
        <authorList>
            <person name="Zarza E."/>
            <person name="Alcaraz L.D."/>
            <person name="Aguilar-Salinas B."/>
            <person name="Islas A."/>
            <person name="Olmedo-Alvarez G."/>
        </authorList>
    </citation>
    <scope>NUCLEOTIDE SEQUENCE [LARGE SCALE GENOMIC DNA]</scope>
    <source>
        <strain evidence="13 14">145</strain>
    </source>
</reference>
<keyword evidence="6" id="KW-0067">ATP-binding</keyword>
<dbReference type="GO" id="GO:0005524">
    <property type="term" value="F:ATP binding"/>
    <property type="evidence" value="ECO:0007669"/>
    <property type="project" value="UniProtKB-KW"/>
</dbReference>
<dbReference type="InterPro" id="IPR016136">
    <property type="entry name" value="DNA_helicase_N/primase_C"/>
</dbReference>
<dbReference type="Pfam" id="PF03796">
    <property type="entry name" value="DnaB_C"/>
    <property type="match status" value="1"/>
</dbReference>
<evidence type="ECO:0000259" key="11">
    <source>
        <dbReference type="Pfam" id="PF00772"/>
    </source>
</evidence>
<keyword evidence="2" id="KW-0235">DNA replication</keyword>
<dbReference type="GO" id="GO:0043139">
    <property type="term" value="F:5'-3' DNA helicase activity"/>
    <property type="evidence" value="ECO:0007669"/>
    <property type="project" value="UniProtKB-EC"/>
</dbReference>